<dbReference type="Pfam" id="PF00931">
    <property type="entry name" value="NB-ARC"/>
    <property type="match status" value="1"/>
</dbReference>
<dbReference type="InterPro" id="IPR058922">
    <property type="entry name" value="WHD_DRP"/>
</dbReference>
<evidence type="ECO:0000256" key="2">
    <source>
        <dbReference type="ARBA" id="ARBA00022741"/>
    </source>
</evidence>
<dbReference type="Pfam" id="PF23598">
    <property type="entry name" value="LRR_14"/>
    <property type="match status" value="1"/>
</dbReference>
<dbReference type="Gene3D" id="1.10.10.10">
    <property type="entry name" value="Winged helix-like DNA-binding domain superfamily/Winged helix DNA-binding domain"/>
    <property type="match status" value="1"/>
</dbReference>
<dbReference type="FunFam" id="3.40.50.300:FF:001091">
    <property type="entry name" value="Probable disease resistance protein At1g61300"/>
    <property type="match status" value="1"/>
</dbReference>
<evidence type="ECO:0000256" key="4">
    <source>
        <dbReference type="ARBA" id="ARBA00022840"/>
    </source>
</evidence>
<dbReference type="GO" id="GO:0051707">
    <property type="term" value="P:response to other organism"/>
    <property type="evidence" value="ECO:0007669"/>
    <property type="project" value="UniProtKB-ARBA"/>
</dbReference>
<dbReference type="EMBL" id="JAATIQ010000496">
    <property type="protein sequence ID" value="KAF4353664.1"/>
    <property type="molecule type" value="Genomic_DNA"/>
</dbReference>
<feature type="domain" description="Disease resistance N-terminal" evidence="6">
    <location>
        <begin position="56"/>
        <end position="136"/>
    </location>
</feature>
<dbReference type="PRINTS" id="PR00364">
    <property type="entry name" value="DISEASERSIST"/>
</dbReference>
<sequence length="1056" mass="119877">MMTERKEGTMETGGSSFIAFDLQYQFFLSNPVRVTFACASKKIVAMADAFTSALVDQFVSSALAKIDENVGLVQNVKKDVKRLKKSLKYIQDLLVDAGTRQLDSQWLKQWLSDLEDISFDMDDVLDEWNSAILKCEIEKFDQGGKGIGEDGDESSDRVCAKKVCFPALPSSWFCFKKVNQVIRHYDFAKRIKKLTNELDSLKKDGHEHGIVLGAIGMYAQQQYIPSSIVKSRITTISMVEETEIHGRDDDKEILVSKLICDSSQKSGKGIDIIPIVGMGGLGKTTLAQLAYNDDSVKAHFDKRIWVCVSDPFDQKRVAKAIVDGLGGNAQNYDELESLVQCISNSIKGIKFLLVLDDVWTEEKLKWEQLKQPLMQGGAGSRILVTTRKDEVTIMMRAITSKITLKKLSDEQCWFIIRQLVFVEGEENEVNLLEEIGRKIASKCKGLPLVAKVLGGLMYYRKSLSQWNDILQNKLWDSKVVEEEIFAPLMLSFYDLSPLEKCCYSYCSLFPKDYRFERDTLIDMWMSQGYVGDSKTGQECFDSLVMRSFFDEYFQEFNASGFFDPRLYYQMHDIVHDFTQFLAKSKIIVIECDDIKLGMKSLEHKVSHLNLLNVKSNSSDKVLILKDIKRDVQRKLRTLVISIDDIEVVLDYDFIVKNLKGLRTLCLPAPGVTNLPQNISTLIHLRYLDLSNNSNLRILPESLCDLCNLQTLNLSKCYNLQRLPEGIGKVVKLRCLYVDGCSELQGLPKGVGKLTSIQKLGMIPIPKNNKEAYFPFGDLKNPNFYDRFQGFFRIKRCVNLANVGEAEKISLGNMKELLELSLNFRVFDGSSVEEEANPQNEDMILEALKPHPNLKLLTISQYHGAKSPSWMTSLINLKYLSLLGFDNCETLPPLGKLPCLESLQLSIFSSVKYIGIEFWGINHEEEDSFPKLRKLWFNYFSQWKKWEGSKTTATAATSSSSSSKVMPCLRSLRITYCRSLEALPGFLRMTPLEELRIGDSAILEHSCLKEWLHIPNIEINYSFVQKDGTWIKKENDQNMSEVGEQSCNIKIGSASSP</sequence>
<protein>
    <recommendedName>
        <fullName evidence="11">Disease resistance protein RGA3</fullName>
    </recommendedName>
</protein>
<dbReference type="Pfam" id="PF23559">
    <property type="entry name" value="WHD_DRP"/>
    <property type="match status" value="1"/>
</dbReference>
<dbReference type="GO" id="GO:0005524">
    <property type="term" value="F:ATP binding"/>
    <property type="evidence" value="ECO:0007669"/>
    <property type="project" value="UniProtKB-KW"/>
</dbReference>
<keyword evidence="3" id="KW-0611">Plant defense</keyword>
<dbReference type="Gene3D" id="1.10.8.430">
    <property type="entry name" value="Helical domain of apoptotic protease-activating factors"/>
    <property type="match status" value="1"/>
</dbReference>
<evidence type="ECO:0000259" key="8">
    <source>
        <dbReference type="Pfam" id="PF23598"/>
    </source>
</evidence>
<organism evidence="9 10">
    <name type="scientific">Cannabis sativa</name>
    <name type="common">Hemp</name>
    <name type="synonym">Marijuana</name>
    <dbReference type="NCBI Taxonomy" id="3483"/>
    <lineage>
        <taxon>Eukaryota</taxon>
        <taxon>Viridiplantae</taxon>
        <taxon>Streptophyta</taxon>
        <taxon>Embryophyta</taxon>
        <taxon>Tracheophyta</taxon>
        <taxon>Spermatophyta</taxon>
        <taxon>Magnoliopsida</taxon>
        <taxon>eudicotyledons</taxon>
        <taxon>Gunneridae</taxon>
        <taxon>Pentapetalae</taxon>
        <taxon>rosids</taxon>
        <taxon>fabids</taxon>
        <taxon>Rosales</taxon>
        <taxon>Cannabaceae</taxon>
        <taxon>Cannabis</taxon>
    </lineage>
</organism>
<dbReference type="GO" id="GO:0043531">
    <property type="term" value="F:ADP binding"/>
    <property type="evidence" value="ECO:0007669"/>
    <property type="project" value="InterPro"/>
</dbReference>
<dbReference type="InterPro" id="IPR027417">
    <property type="entry name" value="P-loop_NTPase"/>
</dbReference>
<gene>
    <name evidence="9" type="ORF">G4B88_020115</name>
</gene>
<dbReference type="InterPro" id="IPR002182">
    <property type="entry name" value="NB-ARC"/>
</dbReference>
<keyword evidence="2" id="KW-0547">Nucleotide-binding</keyword>
<reference evidence="9 10" key="1">
    <citation type="journal article" date="2020" name="bioRxiv">
        <title>Sequence and annotation of 42 cannabis genomes reveals extensive copy number variation in cannabinoid synthesis and pathogen resistance genes.</title>
        <authorList>
            <person name="Mckernan K.J."/>
            <person name="Helbert Y."/>
            <person name="Kane L.T."/>
            <person name="Ebling H."/>
            <person name="Zhang L."/>
            <person name="Liu B."/>
            <person name="Eaton Z."/>
            <person name="Mclaughlin S."/>
            <person name="Kingan S."/>
            <person name="Baybayan P."/>
            <person name="Concepcion G."/>
            <person name="Jordan M."/>
            <person name="Riva A."/>
            <person name="Barbazuk W."/>
            <person name="Harkins T."/>
        </authorList>
    </citation>
    <scope>NUCLEOTIDE SEQUENCE [LARGE SCALE GENOMIC DNA]</scope>
    <source>
        <strain evidence="10">cv. Jamaican Lion 4</strain>
        <tissue evidence="9">Leaf</tissue>
    </source>
</reference>
<keyword evidence="10" id="KW-1185">Reference proteome</keyword>
<evidence type="ECO:0000256" key="1">
    <source>
        <dbReference type="ARBA" id="ARBA00022737"/>
    </source>
</evidence>
<evidence type="ECO:0000313" key="10">
    <source>
        <dbReference type="Proteomes" id="UP000583929"/>
    </source>
</evidence>
<dbReference type="Gene3D" id="3.40.50.300">
    <property type="entry name" value="P-loop containing nucleotide triphosphate hydrolases"/>
    <property type="match status" value="1"/>
</dbReference>
<evidence type="ECO:0000313" key="9">
    <source>
        <dbReference type="EMBL" id="KAF4353664.1"/>
    </source>
</evidence>
<dbReference type="PANTHER" id="PTHR36766">
    <property type="entry name" value="PLANT BROAD-SPECTRUM MILDEW RESISTANCE PROTEIN RPW8"/>
    <property type="match status" value="1"/>
</dbReference>
<evidence type="ECO:0008006" key="11">
    <source>
        <dbReference type="Google" id="ProtNLM"/>
    </source>
</evidence>
<feature type="domain" description="Disease resistance R13L4/SHOC-2-like LRR" evidence="8">
    <location>
        <begin position="658"/>
        <end position="974"/>
    </location>
</feature>
<accession>A0A7J6E5W8</accession>
<feature type="domain" description="Disease resistance protein winged helix" evidence="7">
    <location>
        <begin position="508"/>
        <end position="577"/>
    </location>
</feature>
<dbReference type="Gene3D" id="3.80.10.10">
    <property type="entry name" value="Ribonuclease Inhibitor"/>
    <property type="match status" value="2"/>
</dbReference>
<dbReference type="Gene3D" id="1.20.5.4130">
    <property type="match status" value="1"/>
</dbReference>
<dbReference type="Proteomes" id="UP000583929">
    <property type="component" value="Unassembled WGS sequence"/>
</dbReference>
<dbReference type="InterPro" id="IPR036388">
    <property type="entry name" value="WH-like_DNA-bd_sf"/>
</dbReference>
<dbReference type="SUPFAM" id="SSF52540">
    <property type="entry name" value="P-loop containing nucleoside triphosphate hydrolases"/>
    <property type="match status" value="1"/>
</dbReference>
<evidence type="ECO:0000259" key="7">
    <source>
        <dbReference type="Pfam" id="PF23559"/>
    </source>
</evidence>
<evidence type="ECO:0000256" key="3">
    <source>
        <dbReference type="ARBA" id="ARBA00022821"/>
    </source>
</evidence>
<dbReference type="InterPro" id="IPR042197">
    <property type="entry name" value="Apaf_helical"/>
</dbReference>
<dbReference type="GO" id="GO:0006952">
    <property type="term" value="P:defense response"/>
    <property type="evidence" value="ECO:0007669"/>
    <property type="project" value="UniProtKB-KW"/>
</dbReference>
<dbReference type="InterPro" id="IPR032675">
    <property type="entry name" value="LRR_dom_sf"/>
</dbReference>
<dbReference type="InterPro" id="IPR055414">
    <property type="entry name" value="LRR_R13L4/SHOC2-like"/>
</dbReference>
<dbReference type="AlphaFoldDB" id="A0A7J6E5W8"/>
<evidence type="ECO:0000259" key="5">
    <source>
        <dbReference type="Pfam" id="PF00931"/>
    </source>
</evidence>
<dbReference type="InterPro" id="IPR041118">
    <property type="entry name" value="Rx_N"/>
</dbReference>
<feature type="domain" description="NB-ARC" evidence="5">
    <location>
        <begin position="267"/>
        <end position="422"/>
    </location>
</feature>
<dbReference type="Pfam" id="PF18052">
    <property type="entry name" value="Rx_N"/>
    <property type="match status" value="1"/>
</dbReference>
<dbReference type="PANTHER" id="PTHR36766:SF45">
    <property type="entry name" value="NB-ARC DOMAIN-CONTAINING PROTEIN"/>
    <property type="match status" value="1"/>
</dbReference>
<keyword evidence="4" id="KW-0067">ATP-binding</keyword>
<dbReference type="SUPFAM" id="SSF52058">
    <property type="entry name" value="L domain-like"/>
    <property type="match status" value="1"/>
</dbReference>
<name>A0A7J6E5W8_CANSA</name>
<evidence type="ECO:0000259" key="6">
    <source>
        <dbReference type="Pfam" id="PF18052"/>
    </source>
</evidence>
<comment type="caution">
    <text evidence="9">The sequence shown here is derived from an EMBL/GenBank/DDBJ whole genome shotgun (WGS) entry which is preliminary data.</text>
</comment>
<proteinExistence type="predicted"/>
<keyword evidence="1" id="KW-0677">Repeat</keyword>